<feature type="region of interest" description="Disordered" evidence="10">
    <location>
        <begin position="323"/>
        <end position="352"/>
    </location>
</feature>
<evidence type="ECO:0000256" key="3">
    <source>
        <dbReference type="ARBA" id="ARBA00021453"/>
    </source>
</evidence>
<reference evidence="13" key="1">
    <citation type="submission" date="2020-11" db="EMBL/GenBank/DDBJ databases">
        <title>Adaptations for nitrogen fixation in a non-lichenized fungal sporocarp promotes dispersal by wood-feeding termites.</title>
        <authorList>
            <consortium name="DOE Joint Genome Institute"/>
            <person name="Koch R.A."/>
            <person name="Yoon G."/>
            <person name="Arayal U."/>
            <person name="Lail K."/>
            <person name="Amirebrahimi M."/>
            <person name="Labutti K."/>
            <person name="Lipzen A."/>
            <person name="Riley R."/>
            <person name="Barry K."/>
            <person name="Henrissat B."/>
            <person name="Grigoriev I.V."/>
            <person name="Herr J.R."/>
            <person name="Aime M.C."/>
        </authorList>
    </citation>
    <scope>NUCLEOTIDE SEQUENCE</scope>
    <source>
        <strain evidence="13">MCA 3950</strain>
    </source>
</reference>
<dbReference type="FunFam" id="1.10.10.10:FF:000035">
    <property type="entry name" value="General transcription factor IIF subunit 2"/>
    <property type="match status" value="1"/>
</dbReference>
<accession>A0A9P8AX95</accession>
<comment type="caution">
    <text evidence="13">The sequence shown here is derived from an EMBL/GenBank/DDBJ whole genome shotgun (WGS) entry which is preliminary data.</text>
</comment>
<evidence type="ECO:0000313" key="14">
    <source>
        <dbReference type="Proteomes" id="UP000812287"/>
    </source>
</evidence>
<feature type="domain" description="TFIIF beta subunit HTH" evidence="11">
    <location>
        <begin position="249"/>
        <end position="313"/>
    </location>
</feature>
<feature type="region of interest" description="Disordered" evidence="10">
    <location>
        <begin position="1"/>
        <end position="31"/>
    </location>
</feature>
<keyword evidence="14" id="KW-1185">Reference proteome</keyword>
<dbReference type="SUPFAM" id="SSF46785">
    <property type="entry name" value="Winged helix' DNA-binding domain"/>
    <property type="match status" value="1"/>
</dbReference>
<dbReference type="InterPro" id="IPR003196">
    <property type="entry name" value="TFIIF_beta"/>
</dbReference>
<sequence length="352" mass="40255">MDEAITEEKKHFDAENAEEDDSQPDPDEQLMLDQGNGRVWLVKIPKYLMERWAAVNEEDVHLATIRVYSEAMGQNGKSPRIVLFLPPHPGSVPNPKHPHFDTQPTNVDARKYSPETSTNEPVCYELDMINDSVENQMVVAERPKDAAFNLSGKGNSSPANSRARTTILTGRVKHECSLRPGYNESYRKQMRERHKLYNTPRRQIKMIEDNFAKGGINRLSSGVTLGQSTFSDLVKTKSKSKGKGAERMARMPRNQLLDLIFQLFRDSPRWNIRDLRTKTQQPTAFLKETLLEVASLHKSGEYTGHYELKDIYKEEGIKAENIPMPVLDGLKMEEEDDEDEDEDDEDDMEEVS</sequence>
<comment type="similarity">
    <text evidence="2">Belongs to the TFIIF beta subunit family.</text>
</comment>
<feature type="compositionally biased region" description="Acidic residues" evidence="10">
    <location>
        <begin position="333"/>
        <end position="352"/>
    </location>
</feature>
<dbReference type="InterPro" id="IPR011039">
    <property type="entry name" value="TFIIF_interaction"/>
</dbReference>
<keyword evidence="4" id="KW-0805">Transcription regulation</keyword>
<dbReference type="GO" id="GO:0003677">
    <property type="term" value="F:DNA binding"/>
    <property type="evidence" value="ECO:0007669"/>
    <property type="project" value="UniProtKB-KW"/>
</dbReference>
<evidence type="ECO:0000256" key="7">
    <source>
        <dbReference type="ARBA" id="ARBA00023242"/>
    </source>
</evidence>
<evidence type="ECO:0000256" key="8">
    <source>
        <dbReference type="ARBA" id="ARBA00081473"/>
    </source>
</evidence>
<dbReference type="InterPro" id="IPR036388">
    <property type="entry name" value="WH-like_DNA-bd_sf"/>
</dbReference>
<dbReference type="OrthoDB" id="449280at2759"/>
<dbReference type="Proteomes" id="UP000812287">
    <property type="component" value="Unassembled WGS sequence"/>
</dbReference>
<evidence type="ECO:0000256" key="1">
    <source>
        <dbReference type="ARBA" id="ARBA00004123"/>
    </source>
</evidence>
<evidence type="ECO:0000256" key="5">
    <source>
        <dbReference type="ARBA" id="ARBA00023125"/>
    </source>
</evidence>
<evidence type="ECO:0000256" key="9">
    <source>
        <dbReference type="ARBA" id="ARBA00081863"/>
    </source>
</evidence>
<dbReference type="GO" id="GO:0005674">
    <property type="term" value="C:transcription factor TFIIF complex"/>
    <property type="evidence" value="ECO:0007669"/>
    <property type="project" value="InterPro"/>
</dbReference>
<keyword evidence="5" id="KW-0238">DNA-binding</keyword>
<keyword evidence="6" id="KW-0804">Transcription</keyword>
<dbReference type="InterPro" id="IPR040450">
    <property type="entry name" value="TFIIF_beta_HTH"/>
</dbReference>
<comment type="subcellular location">
    <subcellularLocation>
        <location evidence="1">Nucleus</location>
    </subcellularLocation>
</comment>
<proteinExistence type="inferred from homology"/>
<evidence type="ECO:0000313" key="13">
    <source>
        <dbReference type="EMBL" id="KAG7451383.1"/>
    </source>
</evidence>
<evidence type="ECO:0000256" key="4">
    <source>
        <dbReference type="ARBA" id="ARBA00023015"/>
    </source>
</evidence>
<dbReference type="GO" id="GO:0006367">
    <property type="term" value="P:transcription initiation at RNA polymerase II promoter"/>
    <property type="evidence" value="ECO:0007669"/>
    <property type="project" value="InterPro"/>
</dbReference>
<dbReference type="PANTHER" id="PTHR10445">
    <property type="entry name" value="GENERAL TRANSCRIPTION FACTOR IIF SUBUNIT 2"/>
    <property type="match status" value="1"/>
</dbReference>
<evidence type="ECO:0000256" key="10">
    <source>
        <dbReference type="SAM" id="MobiDB-lite"/>
    </source>
</evidence>
<feature type="compositionally biased region" description="Acidic residues" evidence="10">
    <location>
        <begin position="15"/>
        <end position="30"/>
    </location>
</feature>
<keyword evidence="7" id="KW-0539">Nucleus</keyword>
<dbReference type="Pfam" id="PF17683">
    <property type="entry name" value="TFIIF_beta_N"/>
    <property type="match status" value="1"/>
</dbReference>
<organism evidence="13 14">
    <name type="scientific">Guyanagaster necrorhizus</name>
    <dbReference type="NCBI Taxonomy" id="856835"/>
    <lineage>
        <taxon>Eukaryota</taxon>
        <taxon>Fungi</taxon>
        <taxon>Dikarya</taxon>
        <taxon>Basidiomycota</taxon>
        <taxon>Agaricomycotina</taxon>
        <taxon>Agaricomycetes</taxon>
        <taxon>Agaricomycetidae</taxon>
        <taxon>Agaricales</taxon>
        <taxon>Marasmiineae</taxon>
        <taxon>Physalacriaceae</taxon>
        <taxon>Guyanagaster</taxon>
    </lineage>
</organism>
<dbReference type="Pfam" id="PF02270">
    <property type="entry name" value="TFIIF_beta"/>
    <property type="match status" value="1"/>
</dbReference>
<dbReference type="AlphaFoldDB" id="A0A9P8AX95"/>
<name>A0A9P8AX95_9AGAR</name>
<evidence type="ECO:0000256" key="2">
    <source>
        <dbReference type="ARBA" id="ARBA00009543"/>
    </source>
</evidence>
<feature type="compositionally biased region" description="Basic and acidic residues" evidence="10">
    <location>
        <begin position="1"/>
        <end position="14"/>
    </location>
</feature>
<evidence type="ECO:0000259" key="11">
    <source>
        <dbReference type="Pfam" id="PF02270"/>
    </source>
</evidence>
<dbReference type="SUPFAM" id="SSF50916">
    <property type="entry name" value="Rap30/74 interaction domains"/>
    <property type="match status" value="1"/>
</dbReference>
<dbReference type="RefSeq" id="XP_043044883.1">
    <property type="nucleotide sequence ID" value="XM_043187823.1"/>
</dbReference>
<gene>
    <name evidence="13" type="ORF">BT62DRAFT_942274</name>
</gene>
<dbReference type="InterPro" id="IPR036390">
    <property type="entry name" value="WH_DNA-bd_sf"/>
</dbReference>
<dbReference type="Gene3D" id="1.10.10.10">
    <property type="entry name" value="Winged helix-like DNA-binding domain superfamily/Winged helix DNA-binding domain"/>
    <property type="match status" value="1"/>
</dbReference>
<evidence type="ECO:0000256" key="6">
    <source>
        <dbReference type="ARBA" id="ARBA00023163"/>
    </source>
</evidence>
<dbReference type="InterPro" id="IPR040504">
    <property type="entry name" value="TFIIF_beta_N"/>
</dbReference>
<evidence type="ECO:0000259" key="12">
    <source>
        <dbReference type="Pfam" id="PF17683"/>
    </source>
</evidence>
<feature type="domain" description="TFIIF beta subunit N-terminal" evidence="12">
    <location>
        <begin position="37"/>
        <end position="180"/>
    </location>
</feature>
<dbReference type="EMBL" id="MU250525">
    <property type="protein sequence ID" value="KAG7451383.1"/>
    <property type="molecule type" value="Genomic_DNA"/>
</dbReference>
<feature type="region of interest" description="Disordered" evidence="10">
    <location>
        <begin position="97"/>
        <end position="117"/>
    </location>
</feature>
<dbReference type="GeneID" id="66110120"/>
<dbReference type="PANTHER" id="PTHR10445:SF0">
    <property type="entry name" value="GENERAL TRANSCRIPTION FACTOR IIF SUBUNIT 2"/>
    <property type="match status" value="1"/>
</dbReference>
<dbReference type="CDD" id="cd07980">
    <property type="entry name" value="TFIIF_beta"/>
    <property type="match status" value="1"/>
</dbReference>
<protein>
    <recommendedName>
        <fullName evidence="3">Transcription initiation factor IIF subunit beta</fullName>
    </recommendedName>
    <alternativeName>
        <fullName evidence="9">TFIIF medium subunit</fullName>
    </alternativeName>
    <alternativeName>
        <fullName evidence="8">TFIIF-beta</fullName>
    </alternativeName>
</protein>